<dbReference type="InterPro" id="IPR006665">
    <property type="entry name" value="OmpA-like"/>
</dbReference>
<evidence type="ECO:0000313" key="7">
    <source>
        <dbReference type="Proteomes" id="UP000619238"/>
    </source>
</evidence>
<dbReference type="InterPro" id="IPR036737">
    <property type="entry name" value="OmpA-like_sf"/>
</dbReference>
<keyword evidence="3" id="KW-0998">Cell outer membrane</keyword>
<organism evidence="6 7">
    <name type="scientific">Kordia aestuariivivens</name>
    <dbReference type="NCBI Taxonomy" id="2759037"/>
    <lineage>
        <taxon>Bacteria</taxon>
        <taxon>Pseudomonadati</taxon>
        <taxon>Bacteroidota</taxon>
        <taxon>Flavobacteriia</taxon>
        <taxon>Flavobacteriales</taxon>
        <taxon>Flavobacteriaceae</taxon>
        <taxon>Kordia</taxon>
    </lineage>
</organism>
<keyword evidence="7" id="KW-1185">Reference proteome</keyword>
<accession>A0ABR7QEL9</accession>
<dbReference type="EMBL" id="JACGWS010000015">
    <property type="protein sequence ID" value="MBC8757017.1"/>
    <property type="molecule type" value="Genomic_DNA"/>
</dbReference>
<dbReference type="PROSITE" id="PS51123">
    <property type="entry name" value="OMPA_2"/>
    <property type="match status" value="1"/>
</dbReference>
<dbReference type="CDD" id="cd07185">
    <property type="entry name" value="OmpA_C-like"/>
    <property type="match status" value="1"/>
</dbReference>
<dbReference type="PANTHER" id="PTHR30329:SF21">
    <property type="entry name" value="LIPOPROTEIN YIAD-RELATED"/>
    <property type="match status" value="1"/>
</dbReference>
<dbReference type="SUPFAM" id="SSF103088">
    <property type="entry name" value="OmpA-like"/>
    <property type="match status" value="1"/>
</dbReference>
<protein>
    <submittedName>
        <fullName evidence="6">OmpA family protein</fullName>
    </submittedName>
</protein>
<dbReference type="PRINTS" id="PR01021">
    <property type="entry name" value="OMPADOMAIN"/>
</dbReference>
<dbReference type="Proteomes" id="UP000619238">
    <property type="component" value="Unassembled WGS sequence"/>
</dbReference>
<comment type="caution">
    <text evidence="6">The sequence shown here is derived from an EMBL/GenBank/DDBJ whole genome shotgun (WGS) entry which is preliminary data.</text>
</comment>
<dbReference type="PANTHER" id="PTHR30329">
    <property type="entry name" value="STATOR ELEMENT OF FLAGELLAR MOTOR COMPLEX"/>
    <property type="match status" value="1"/>
</dbReference>
<evidence type="ECO:0000256" key="4">
    <source>
        <dbReference type="PROSITE-ProRule" id="PRU00473"/>
    </source>
</evidence>
<reference evidence="6 7" key="1">
    <citation type="submission" date="2020-07" db="EMBL/GenBank/DDBJ databases">
        <title>Description of Kordia aestuariivivens sp. nov., isolated from a tidal flat.</title>
        <authorList>
            <person name="Park S."/>
            <person name="Yoon J.-H."/>
        </authorList>
    </citation>
    <scope>NUCLEOTIDE SEQUENCE [LARGE SCALE GENOMIC DNA]</scope>
    <source>
        <strain evidence="6 7">YSTF-M3</strain>
    </source>
</reference>
<evidence type="ECO:0000256" key="1">
    <source>
        <dbReference type="ARBA" id="ARBA00004442"/>
    </source>
</evidence>
<dbReference type="Gene3D" id="2.60.120.260">
    <property type="entry name" value="Galactose-binding domain-like"/>
    <property type="match status" value="1"/>
</dbReference>
<dbReference type="RefSeq" id="WP_187564057.1">
    <property type="nucleotide sequence ID" value="NZ_JACGWS010000015.1"/>
</dbReference>
<gene>
    <name evidence="6" type="ORF">H2O64_20260</name>
</gene>
<dbReference type="Pfam" id="PF00691">
    <property type="entry name" value="OmpA"/>
    <property type="match status" value="1"/>
</dbReference>
<dbReference type="InterPro" id="IPR050330">
    <property type="entry name" value="Bact_OuterMem_StrucFunc"/>
</dbReference>
<feature type="domain" description="OmpA-like" evidence="5">
    <location>
        <begin position="252"/>
        <end position="366"/>
    </location>
</feature>
<evidence type="ECO:0000313" key="6">
    <source>
        <dbReference type="EMBL" id="MBC8757017.1"/>
    </source>
</evidence>
<dbReference type="InterPro" id="IPR006664">
    <property type="entry name" value="OMP_bac"/>
</dbReference>
<evidence type="ECO:0000259" key="5">
    <source>
        <dbReference type="PROSITE" id="PS51123"/>
    </source>
</evidence>
<dbReference type="Gene3D" id="3.30.1330.60">
    <property type="entry name" value="OmpA-like domain"/>
    <property type="match status" value="1"/>
</dbReference>
<comment type="subcellular location">
    <subcellularLocation>
        <location evidence="1">Cell outer membrane</location>
    </subcellularLocation>
</comment>
<sequence length="366" mass="42338">MKTIVQLSVFLVTSLIFSQNLVLNPSFEECSNCERSMGQFDNNVTNWSTPSGGSTDYFNYKGKKSYNHYNGYQKPRTGTALAGIYVFTEKNYREYIQGELKKTLEKGKKYTITFYVSLAEKSTKATTDLDILFTEEALKKCYHSNHCEKQIKPKKATDKKFTKVEISKGRYYKEKLGWTEITFMYEASGFENYFSIGNFNSNRKTNLIKMQRALDYEFSYYYIDDVSVTPLEKEVTAIKEQEESVEVTPLKVAKIYTFKNVLFEFDKATLVPTSVKELDELYVYLQEKPTLTIEVYGHTDAIGTLERNKELSLERAKAVSDYLIAKGLKDSRIEWFGFGSSKPIVSNDTEAQRKKNRRVEFKLNSQ</sequence>
<name>A0ABR7QEL9_9FLAO</name>
<proteinExistence type="predicted"/>
<evidence type="ECO:0000256" key="2">
    <source>
        <dbReference type="ARBA" id="ARBA00023136"/>
    </source>
</evidence>
<evidence type="ECO:0000256" key="3">
    <source>
        <dbReference type="ARBA" id="ARBA00023237"/>
    </source>
</evidence>
<keyword evidence="2 4" id="KW-0472">Membrane</keyword>